<feature type="domain" description="Thoeris protein ThsB TIR-like" evidence="1">
    <location>
        <begin position="7"/>
        <end position="102"/>
    </location>
</feature>
<dbReference type="InterPro" id="IPR036490">
    <property type="entry name" value="ThsB_TIR-like_sf"/>
</dbReference>
<sequence>MADKNVFISHYGKDDESVQSLKSLLSKNGYTLKNSSIDSTKPNDASNEDYIKSLLRDKMRWAGSAIVLIGPETHTREWVNWEIDLAYRLGKPIIGVFIQGAKDSDVPDSFQKYGDALVGWNSDKIIDAINGVYSGWSKVDGSPWESKLSSKREVC</sequence>
<accession>A0A1N6M3E4</accession>
<gene>
    <name evidence="2" type="ORF">VSP9026_01645</name>
</gene>
<dbReference type="InterPro" id="IPR015032">
    <property type="entry name" value="ThsB__TIR-like_domain"/>
</dbReference>
<dbReference type="Pfam" id="PF08937">
    <property type="entry name" value="ThsB_TIR"/>
    <property type="match status" value="1"/>
</dbReference>
<dbReference type="SUPFAM" id="SSF52206">
    <property type="entry name" value="Hypothetical protein MTH538"/>
    <property type="match status" value="1"/>
</dbReference>
<name>A0A1N6M3E4_9VIBR</name>
<proteinExistence type="predicted"/>
<evidence type="ECO:0000313" key="2">
    <source>
        <dbReference type="EMBL" id="SIO93964.1"/>
    </source>
</evidence>
<dbReference type="Proteomes" id="UP000184774">
    <property type="component" value="Unassembled WGS sequence"/>
</dbReference>
<organism evidence="2 3">
    <name type="scientific">Vibrio spartinae</name>
    <dbReference type="NCBI Taxonomy" id="1918945"/>
    <lineage>
        <taxon>Bacteria</taxon>
        <taxon>Pseudomonadati</taxon>
        <taxon>Pseudomonadota</taxon>
        <taxon>Gammaproteobacteria</taxon>
        <taxon>Vibrionales</taxon>
        <taxon>Vibrionaceae</taxon>
        <taxon>Vibrio</taxon>
    </lineage>
</organism>
<dbReference type="EMBL" id="FSSB01000010">
    <property type="protein sequence ID" value="SIO93964.1"/>
    <property type="molecule type" value="Genomic_DNA"/>
</dbReference>
<evidence type="ECO:0000313" key="3">
    <source>
        <dbReference type="Proteomes" id="UP000184774"/>
    </source>
</evidence>
<dbReference type="Gene3D" id="3.40.50.9200">
    <property type="entry name" value="Hypothetical protein MTH538"/>
    <property type="match status" value="1"/>
</dbReference>
<protein>
    <recommendedName>
        <fullName evidence="1">Thoeris protein ThsB TIR-like domain-containing protein</fullName>
    </recommendedName>
</protein>
<dbReference type="AlphaFoldDB" id="A0A1N6M3E4"/>
<evidence type="ECO:0000259" key="1">
    <source>
        <dbReference type="Pfam" id="PF08937"/>
    </source>
</evidence>
<reference evidence="2 3" key="1">
    <citation type="submission" date="2016-12" db="EMBL/GenBank/DDBJ databases">
        <authorList>
            <person name="Song W.-J."/>
            <person name="Kurnit D.M."/>
        </authorList>
    </citation>
    <scope>NUCLEOTIDE SEQUENCE [LARGE SCALE GENOMIC DNA]</scope>
    <source>
        <strain evidence="2 3">CECT 9026</strain>
    </source>
</reference>
<dbReference type="RefSeq" id="WP_074372516.1">
    <property type="nucleotide sequence ID" value="NZ_AP024907.1"/>
</dbReference>
<dbReference type="OrthoDB" id="9811746at2"/>